<dbReference type="AlphaFoldDB" id="K9TTF0"/>
<dbReference type="PANTHER" id="PTHR30055">
    <property type="entry name" value="HTH-TYPE TRANSCRIPTIONAL REGULATOR RUTR"/>
    <property type="match status" value="1"/>
</dbReference>
<dbReference type="InterPro" id="IPR009057">
    <property type="entry name" value="Homeodomain-like_sf"/>
</dbReference>
<evidence type="ECO:0000259" key="3">
    <source>
        <dbReference type="PROSITE" id="PS50977"/>
    </source>
</evidence>
<name>K9TTF0_CHRTP</name>
<dbReference type="PRINTS" id="PR00455">
    <property type="entry name" value="HTHTETR"/>
</dbReference>
<feature type="domain" description="HTH tetR-type" evidence="3">
    <location>
        <begin position="13"/>
        <end position="73"/>
    </location>
</feature>
<dbReference type="EMBL" id="CP003597">
    <property type="protein sequence ID" value="AFY86117.1"/>
    <property type="molecule type" value="Genomic_DNA"/>
</dbReference>
<evidence type="ECO:0000256" key="1">
    <source>
        <dbReference type="ARBA" id="ARBA00023125"/>
    </source>
</evidence>
<keyword evidence="5" id="KW-1185">Reference proteome</keyword>
<dbReference type="STRING" id="251229.Chro_0571"/>
<dbReference type="PROSITE" id="PS50977">
    <property type="entry name" value="HTH_TETR_2"/>
    <property type="match status" value="1"/>
</dbReference>
<dbReference type="KEGG" id="cthe:Chro_0571"/>
<dbReference type="Gene3D" id="1.10.357.10">
    <property type="entry name" value="Tetracycline Repressor, domain 2"/>
    <property type="match status" value="1"/>
</dbReference>
<dbReference type="GO" id="GO:0003700">
    <property type="term" value="F:DNA-binding transcription factor activity"/>
    <property type="evidence" value="ECO:0007669"/>
    <property type="project" value="TreeGrafter"/>
</dbReference>
<dbReference type="InterPro" id="IPR050109">
    <property type="entry name" value="HTH-type_TetR-like_transc_reg"/>
</dbReference>
<reference evidence="4 5" key="1">
    <citation type="submission" date="2012-06" db="EMBL/GenBank/DDBJ databases">
        <title>Finished chromosome of genome of Chroococcidiopsis thermalis PCC 7203.</title>
        <authorList>
            <consortium name="US DOE Joint Genome Institute"/>
            <person name="Gugger M."/>
            <person name="Coursin T."/>
            <person name="Rippka R."/>
            <person name="Tandeau De Marsac N."/>
            <person name="Huntemann M."/>
            <person name="Wei C.-L."/>
            <person name="Han J."/>
            <person name="Detter J.C."/>
            <person name="Han C."/>
            <person name="Tapia R."/>
            <person name="Davenport K."/>
            <person name="Daligault H."/>
            <person name="Erkkila T."/>
            <person name="Gu W."/>
            <person name="Munk A.C.C."/>
            <person name="Teshima H."/>
            <person name="Xu Y."/>
            <person name="Chain P."/>
            <person name="Chen A."/>
            <person name="Krypides N."/>
            <person name="Mavromatis K."/>
            <person name="Markowitz V."/>
            <person name="Szeto E."/>
            <person name="Ivanova N."/>
            <person name="Mikhailova N."/>
            <person name="Ovchinnikova G."/>
            <person name="Pagani I."/>
            <person name="Pati A."/>
            <person name="Goodwin L."/>
            <person name="Peters L."/>
            <person name="Pitluck S."/>
            <person name="Woyke T."/>
            <person name="Kerfeld C."/>
        </authorList>
    </citation>
    <scope>NUCLEOTIDE SEQUENCE [LARGE SCALE GENOMIC DNA]</scope>
    <source>
        <strain evidence="4 5">PCC 7203</strain>
    </source>
</reference>
<dbReference type="HOGENOM" id="CLU_069356_46_2_3"/>
<dbReference type="PANTHER" id="PTHR30055:SF226">
    <property type="entry name" value="HTH-TYPE TRANSCRIPTIONAL REGULATOR PKSA"/>
    <property type="match status" value="1"/>
</dbReference>
<accession>K9TTF0</accession>
<organism evidence="4 5">
    <name type="scientific">Chroococcidiopsis thermalis (strain PCC 7203)</name>
    <dbReference type="NCBI Taxonomy" id="251229"/>
    <lineage>
        <taxon>Bacteria</taxon>
        <taxon>Bacillati</taxon>
        <taxon>Cyanobacteriota</taxon>
        <taxon>Cyanophyceae</taxon>
        <taxon>Chroococcidiopsidales</taxon>
        <taxon>Chroococcidiopsidaceae</taxon>
        <taxon>Chroococcidiopsis</taxon>
    </lineage>
</organism>
<evidence type="ECO:0000313" key="5">
    <source>
        <dbReference type="Proteomes" id="UP000010384"/>
    </source>
</evidence>
<dbReference type="PATRIC" id="fig|251229.3.peg.675"/>
<dbReference type="eggNOG" id="COG1309">
    <property type="taxonomic scope" value="Bacteria"/>
</dbReference>
<proteinExistence type="predicted"/>
<dbReference type="RefSeq" id="WP_015152668.1">
    <property type="nucleotide sequence ID" value="NC_019695.1"/>
</dbReference>
<dbReference type="Pfam" id="PF17918">
    <property type="entry name" value="TetR_C_15"/>
    <property type="match status" value="1"/>
</dbReference>
<gene>
    <name evidence="4" type="ORF">Chro_0571</name>
</gene>
<dbReference type="InterPro" id="IPR001647">
    <property type="entry name" value="HTH_TetR"/>
</dbReference>
<dbReference type="InParanoid" id="K9TTF0"/>
<evidence type="ECO:0000313" key="4">
    <source>
        <dbReference type="EMBL" id="AFY86117.1"/>
    </source>
</evidence>
<dbReference type="Proteomes" id="UP000010384">
    <property type="component" value="Chromosome"/>
</dbReference>
<feature type="DNA-binding region" description="H-T-H motif" evidence="2">
    <location>
        <begin position="36"/>
        <end position="55"/>
    </location>
</feature>
<dbReference type="InterPro" id="IPR041669">
    <property type="entry name" value="TetR_C_15"/>
</dbReference>
<keyword evidence="1 2" id="KW-0238">DNA-binding</keyword>
<dbReference type="GO" id="GO:0000976">
    <property type="term" value="F:transcription cis-regulatory region binding"/>
    <property type="evidence" value="ECO:0007669"/>
    <property type="project" value="TreeGrafter"/>
</dbReference>
<sequence length="212" mass="23861">MTSRHLPQQSRSRKRFEQILQAAAAVFAEVGYEAASTEAIAQRANTSIGSLYRFFPDKSAVLYALAERYAEQMRDLFVTKFNSSTVDRPLAQVVSDTVEAFDDFFTTVPGAQAIMLRSRVSPELQAVNQRADREIVAHLEAFFALRQPQMEPEQRQLAALVSVEITGALQLLSLAQTERLRQQIVTETKHILIRYLQPLFPDCDPTNEKVGS</sequence>
<evidence type="ECO:0000256" key="2">
    <source>
        <dbReference type="PROSITE-ProRule" id="PRU00335"/>
    </source>
</evidence>
<dbReference type="Pfam" id="PF00440">
    <property type="entry name" value="TetR_N"/>
    <property type="match status" value="1"/>
</dbReference>
<dbReference type="OrthoDB" id="9783238at2"/>
<protein>
    <submittedName>
        <fullName evidence="4">Transcriptional regulator, TetR family</fullName>
    </submittedName>
</protein>
<dbReference type="SUPFAM" id="SSF46689">
    <property type="entry name" value="Homeodomain-like"/>
    <property type="match status" value="1"/>
</dbReference>